<reference evidence="1 2" key="1">
    <citation type="submission" date="2018-08" db="EMBL/GenBank/DDBJ databases">
        <title>A genome reference for cultivated species of the human gut microbiota.</title>
        <authorList>
            <person name="Zou Y."/>
            <person name="Xue W."/>
            <person name="Luo G."/>
        </authorList>
    </citation>
    <scope>NUCLEOTIDE SEQUENCE [LARGE SCALE GENOMIC DNA]</scope>
    <source>
        <strain evidence="1 2">AM34-17</strain>
    </source>
</reference>
<proteinExistence type="predicted"/>
<comment type="caution">
    <text evidence="1">The sequence shown here is derived from an EMBL/GenBank/DDBJ whole genome shotgun (WGS) entry which is preliminary data.</text>
</comment>
<protein>
    <submittedName>
        <fullName evidence="1">Uncharacterized protein</fullName>
    </submittedName>
</protein>
<dbReference type="EMBL" id="QSII01000008">
    <property type="protein sequence ID" value="RHC86568.1"/>
    <property type="molecule type" value="Genomic_DNA"/>
</dbReference>
<organism evidence="1 2">
    <name type="scientific">Parabacteroides merdae</name>
    <dbReference type="NCBI Taxonomy" id="46503"/>
    <lineage>
        <taxon>Bacteria</taxon>
        <taxon>Pseudomonadati</taxon>
        <taxon>Bacteroidota</taxon>
        <taxon>Bacteroidia</taxon>
        <taxon>Bacteroidales</taxon>
        <taxon>Tannerellaceae</taxon>
        <taxon>Parabacteroides</taxon>
    </lineage>
</organism>
<name>A0A3R6IYM6_9BACT</name>
<evidence type="ECO:0000313" key="2">
    <source>
        <dbReference type="Proteomes" id="UP000286260"/>
    </source>
</evidence>
<dbReference type="AlphaFoldDB" id="A0A3R6IYM6"/>
<dbReference type="Proteomes" id="UP000286260">
    <property type="component" value="Unassembled WGS sequence"/>
</dbReference>
<gene>
    <name evidence="1" type="ORF">DW828_07755</name>
</gene>
<evidence type="ECO:0000313" key="1">
    <source>
        <dbReference type="EMBL" id="RHC86568.1"/>
    </source>
</evidence>
<accession>A0A3R6IYM6</accession>
<sequence length="61" mass="7207">MDCCKFSYFSDKKDFVAIKTVIMTMKSTFMLMIPGILFEIEKTQIRFFVSTRKIVVLELSR</sequence>